<feature type="domain" description="Beta-glucuronidase C-terminal" evidence="1">
    <location>
        <begin position="348"/>
        <end position="453"/>
    </location>
</feature>
<comment type="caution">
    <text evidence="2">The sequence shown here is derived from an EMBL/GenBank/DDBJ whole genome shotgun (WGS) entry which is preliminary data.</text>
</comment>
<reference evidence="2" key="1">
    <citation type="submission" date="2023-03" db="EMBL/GenBank/DDBJ databases">
        <title>Massive genome expansion in bonnet fungi (Mycena s.s.) driven by repeated elements and novel gene families across ecological guilds.</title>
        <authorList>
            <consortium name="Lawrence Berkeley National Laboratory"/>
            <person name="Harder C.B."/>
            <person name="Miyauchi S."/>
            <person name="Viragh M."/>
            <person name="Kuo A."/>
            <person name="Thoen E."/>
            <person name="Andreopoulos B."/>
            <person name="Lu D."/>
            <person name="Skrede I."/>
            <person name="Drula E."/>
            <person name="Henrissat B."/>
            <person name="Morin E."/>
            <person name="Kohler A."/>
            <person name="Barry K."/>
            <person name="LaButti K."/>
            <person name="Morin E."/>
            <person name="Salamov A."/>
            <person name="Lipzen A."/>
            <person name="Mereny Z."/>
            <person name="Hegedus B."/>
            <person name="Baldrian P."/>
            <person name="Stursova M."/>
            <person name="Weitz H."/>
            <person name="Taylor A."/>
            <person name="Grigoriev I.V."/>
            <person name="Nagy L.G."/>
            <person name="Martin F."/>
            <person name="Kauserud H."/>
        </authorList>
    </citation>
    <scope>NUCLEOTIDE SEQUENCE</scope>
    <source>
        <strain evidence="2">CBHHK188m</strain>
    </source>
</reference>
<gene>
    <name evidence="2" type="ORF">DFH07DRAFT_762555</name>
</gene>
<dbReference type="Gene3D" id="3.20.20.80">
    <property type="entry name" value="Glycosidases"/>
    <property type="match status" value="1"/>
</dbReference>
<sequence>MHRRVPERFTYSRTGIDQPNNLSNNLMSAISTRTGVPVSIRVGGTSMDNTILNTSNPTPLTPTGDEAVCGINTNRTIGSPWLSAFKSFNPGTRFTVELPLARNDPVNRIAFAQTCIAAMPDQIQQLDAIEIGNEPDLYPLFPQPPCGPDRPSSYGPADCAAQWTGAANNLSKQVGALKGQKAWYQALTFSSGVNQKIWNVYASLHLIIRRGWLMNHSITVSEMQSAFGTAISFLKMKRIPFILGEVGSALGIDNCTPNPELYGSLGGTLWTTDLMLHAMTMGINRVSMQQATNANFSAWQPVTTPGVPKAVRGNWYGIVFAADFIASGGNFQVQPLPINASHPNIVSYAGYNSGLLTKLAVLDMEFWNGVNDTGRPAVDIELADLDANITGVRVSRLTAPGGSKELENIKWAGRQWSADNGGQEPKGNNSVLVKVANGSLAGNVTILASQALLLEMVRV</sequence>
<dbReference type="InterPro" id="IPR031728">
    <property type="entry name" value="GlcAase_C"/>
</dbReference>
<name>A0AAD7MG55_9AGAR</name>
<dbReference type="EMBL" id="JARJLG010000336">
    <property type="protein sequence ID" value="KAJ7716103.1"/>
    <property type="molecule type" value="Genomic_DNA"/>
</dbReference>
<dbReference type="InterPro" id="IPR052974">
    <property type="entry name" value="GH79_Enzymes"/>
</dbReference>
<evidence type="ECO:0000259" key="1">
    <source>
        <dbReference type="Pfam" id="PF16862"/>
    </source>
</evidence>
<protein>
    <recommendedName>
        <fullName evidence="1">Beta-glucuronidase C-terminal domain-containing protein</fullName>
    </recommendedName>
</protein>
<dbReference type="PANTHER" id="PTHR36183">
    <property type="entry name" value="BETA-GLUCURONIDASE"/>
    <property type="match status" value="1"/>
</dbReference>
<dbReference type="AlphaFoldDB" id="A0AAD7MG55"/>
<dbReference type="Proteomes" id="UP001215280">
    <property type="component" value="Unassembled WGS sequence"/>
</dbReference>
<keyword evidence="3" id="KW-1185">Reference proteome</keyword>
<evidence type="ECO:0000313" key="2">
    <source>
        <dbReference type="EMBL" id="KAJ7716103.1"/>
    </source>
</evidence>
<dbReference type="Pfam" id="PF16862">
    <property type="entry name" value="Glyco_hydro_79C"/>
    <property type="match status" value="1"/>
</dbReference>
<dbReference type="PANTHER" id="PTHR36183:SF2">
    <property type="entry name" value="BETA-GLUCURONIDASE C-TERMINAL DOMAIN-CONTAINING PROTEIN"/>
    <property type="match status" value="1"/>
</dbReference>
<proteinExistence type="predicted"/>
<accession>A0AAD7MG55</accession>
<organism evidence="2 3">
    <name type="scientific">Mycena maculata</name>
    <dbReference type="NCBI Taxonomy" id="230809"/>
    <lineage>
        <taxon>Eukaryota</taxon>
        <taxon>Fungi</taxon>
        <taxon>Dikarya</taxon>
        <taxon>Basidiomycota</taxon>
        <taxon>Agaricomycotina</taxon>
        <taxon>Agaricomycetes</taxon>
        <taxon>Agaricomycetidae</taxon>
        <taxon>Agaricales</taxon>
        <taxon>Marasmiineae</taxon>
        <taxon>Mycenaceae</taxon>
        <taxon>Mycena</taxon>
    </lineage>
</organism>
<evidence type="ECO:0000313" key="3">
    <source>
        <dbReference type="Proteomes" id="UP001215280"/>
    </source>
</evidence>